<dbReference type="EMBL" id="QWLV01000008">
    <property type="protein sequence ID" value="RHW16596.1"/>
    <property type="molecule type" value="Genomic_DNA"/>
</dbReference>
<dbReference type="OrthoDB" id="7477678at2"/>
<protein>
    <submittedName>
        <fullName evidence="1">Uncharacterized protein</fullName>
    </submittedName>
</protein>
<accession>A0A396RLV9</accession>
<dbReference type="Proteomes" id="UP000266693">
    <property type="component" value="Unassembled WGS sequence"/>
</dbReference>
<dbReference type="RefSeq" id="WP_118864908.1">
    <property type="nucleotide sequence ID" value="NZ_QWLV01000008.1"/>
</dbReference>
<sequence>MNAVTPIAPKQSKGDSCEAAHLFRSKLIDLFAVVEVWANDTLERANSKPQHLLGQKLDTIRKLAISETGNLPNAKTVLPLLDSILPFAELRSALCHSQIKRMSGTWVCFRPSAAPGVLRWRPVLLDNPSMEQILRDLAELVRALRDTRP</sequence>
<evidence type="ECO:0000313" key="2">
    <source>
        <dbReference type="Proteomes" id="UP000266693"/>
    </source>
</evidence>
<comment type="caution">
    <text evidence="1">The sequence shown here is derived from an EMBL/GenBank/DDBJ whole genome shotgun (WGS) entry which is preliminary data.</text>
</comment>
<name>A0A396RLV9_9SPHN</name>
<evidence type="ECO:0000313" key="1">
    <source>
        <dbReference type="EMBL" id="RHW16596.1"/>
    </source>
</evidence>
<dbReference type="AlphaFoldDB" id="A0A396RLV9"/>
<organism evidence="1 2">
    <name type="scientific">Sphingomonas gilva</name>
    <dbReference type="NCBI Taxonomy" id="2305907"/>
    <lineage>
        <taxon>Bacteria</taxon>
        <taxon>Pseudomonadati</taxon>
        <taxon>Pseudomonadota</taxon>
        <taxon>Alphaproteobacteria</taxon>
        <taxon>Sphingomonadales</taxon>
        <taxon>Sphingomonadaceae</taxon>
        <taxon>Sphingomonas</taxon>
    </lineage>
</organism>
<gene>
    <name evidence="1" type="ORF">D1610_14465</name>
</gene>
<reference evidence="1 2" key="1">
    <citation type="submission" date="2018-08" db="EMBL/GenBank/DDBJ databases">
        <title>The multiple taxonomic identification of Sphingomonas gilva.</title>
        <authorList>
            <person name="Zhu D."/>
            <person name="Zheng S."/>
        </authorList>
    </citation>
    <scope>NUCLEOTIDE SEQUENCE [LARGE SCALE GENOMIC DNA]</scope>
    <source>
        <strain evidence="1 2">ZDH117</strain>
    </source>
</reference>
<keyword evidence="2" id="KW-1185">Reference proteome</keyword>
<proteinExistence type="predicted"/>